<dbReference type="EnsemblPlants" id="AVESA.00010b.r2.2CG0318720.3">
    <property type="protein sequence ID" value="AVESA.00010b.r2.2CG0318720.3.CDS"/>
    <property type="gene ID" value="AVESA.00010b.r2.2CG0318720"/>
</dbReference>
<protein>
    <submittedName>
        <fullName evidence="1">Uncharacterized protein</fullName>
    </submittedName>
</protein>
<organism evidence="1 2">
    <name type="scientific">Avena sativa</name>
    <name type="common">Oat</name>
    <dbReference type="NCBI Taxonomy" id="4498"/>
    <lineage>
        <taxon>Eukaryota</taxon>
        <taxon>Viridiplantae</taxon>
        <taxon>Streptophyta</taxon>
        <taxon>Embryophyta</taxon>
        <taxon>Tracheophyta</taxon>
        <taxon>Spermatophyta</taxon>
        <taxon>Magnoliopsida</taxon>
        <taxon>Liliopsida</taxon>
        <taxon>Poales</taxon>
        <taxon>Poaceae</taxon>
        <taxon>BOP clade</taxon>
        <taxon>Pooideae</taxon>
        <taxon>Poodae</taxon>
        <taxon>Poeae</taxon>
        <taxon>Poeae Chloroplast Group 1 (Aveneae type)</taxon>
        <taxon>Aveninae</taxon>
        <taxon>Avena</taxon>
    </lineage>
</organism>
<accession>A0ACD5UVT7</accession>
<evidence type="ECO:0000313" key="2">
    <source>
        <dbReference type="Proteomes" id="UP001732700"/>
    </source>
</evidence>
<sequence length="235" mass="27065">MTCVIWQRCFSHAQVRGCYPAFSEQIDMLLAISVMWEPYTDASIGARFRKDGDVILISTLYTRNVAYWLTKSKIIFDMQVEEMSLQRVMRQFVLRQLADPHPTESIVPSVIHTLSTKGSNKTVIGWIHRVGTYVEEWDNATTRVWDSDAQFDMEEFNHYLRSYMSITHLCIAQQSDPEAMPSATTWDSYPSQSTMGNKKHAITHCLYIKQPTYYIVSIPFFTLVVQIVGTVPSRS</sequence>
<dbReference type="Proteomes" id="UP001732700">
    <property type="component" value="Chromosome 2C"/>
</dbReference>
<keyword evidence="2" id="KW-1185">Reference proteome</keyword>
<evidence type="ECO:0000313" key="1">
    <source>
        <dbReference type="EnsemblPlants" id="AVESA.00010b.r2.2CG0318720.3.CDS"/>
    </source>
</evidence>
<reference evidence="1" key="2">
    <citation type="submission" date="2025-09" db="UniProtKB">
        <authorList>
            <consortium name="EnsemblPlants"/>
        </authorList>
    </citation>
    <scope>IDENTIFICATION</scope>
</reference>
<name>A0ACD5UVT7_AVESA</name>
<proteinExistence type="predicted"/>
<reference evidence="1" key="1">
    <citation type="submission" date="2021-05" db="EMBL/GenBank/DDBJ databases">
        <authorList>
            <person name="Scholz U."/>
            <person name="Mascher M."/>
            <person name="Fiebig A."/>
        </authorList>
    </citation>
    <scope>NUCLEOTIDE SEQUENCE [LARGE SCALE GENOMIC DNA]</scope>
</reference>